<evidence type="ECO:0000313" key="2">
    <source>
        <dbReference type="Proteomes" id="UP001480082"/>
    </source>
</evidence>
<proteinExistence type="predicted"/>
<dbReference type="EMBL" id="JAMYRI010000011">
    <property type="protein sequence ID" value="MER9286211.1"/>
    <property type="molecule type" value="Genomic_DNA"/>
</dbReference>
<comment type="caution">
    <text evidence="1">The sequence shown here is derived from an EMBL/GenBank/DDBJ whole genome shotgun (WGS) entry which is preliminary data.</text>
</comment>
<reference evidence="1 2" key="1">
    <citation type="journal article" date="2024" name="Proc. Natl. Acad. Sci. U.S.A.">
        <title>The evolutionary genomics of adaptation to stress in wild rhizobium bacteria.</title>
        <authorList>
            <person name="Kehlet-Delgado H."/>
            <person name="Montoya A.P."/>
            <person name="Jensen K.T."/>
            <person name="Wendlandt C.E."/>
            <person name="Dexheimer C."/>
            <person name="Roberts M."/>
            <person name="Torres Martinez L."/>
            <person name="Friesen M.L."/>
            <person name="Griffitts J.S."/>
            <person name="Porter S.S."/>
        </authorList>
    </citation>
    <scope>NUCLEOTIDE SEQUENCE [LARGE SCALE GENOMIC DNA]</scope>
    <source>
        <strain evidence="1 2">M0468</strain>
    </source>
</reference>
<organism evidence="1 2">
    <name type="scientific">Mesorhizobium australicum</name>
    <dbReference type="NCBI Taxonomy" id="536018"/>
    <lineage>
        <taxon>Bacteria</taxon>
        <taxon>Pseudomonadati</taxon>
        <taxon>Pseudomonadota</taxon>
        <taxon>Alphaproteobacteria</taxon>
        <taxon>Hyphomicrobiales</taxon>
        <taxon>Phyllobacteriaceae</taxon>
        <taxon>Mesorhizobium</taxon>
    </lineage>
</organism>
<evidence type="ECO:0000313" key="1">
    <source>
        <dbReference type="EMBL" id="MER9286211.1"/>
    </source>
</evidence>
<sequence length="274" mass="29787">MAGFHVMADAYGMHVQPAVRRISTADLWDALRLGAEDFWAKPSHYVFLCLIYPVAGLILTQWTSGSNAIQLVYPLMSGFALVGPFAAIGLYEISRRRELGMNTNWRHALDVRHSSALPSIAVIGIMLFALFLLWLFTAQSIYTSLFGGEPPASVGAFLRDVLTTSKGWRLILLGNAAGLVFAVVVLATTVVAFPLLLDRDVGAVSAIETSARAVMANPLQMALWGLIVAVLLVIGSIPLFAGLAVVMPILGHATWHLYRKVVEPAQIRPPRRPM</sequence>
<dbReference type="Proteomes" id="UP001480082">
    <property type="component" value="Unassembled WGS sequence"/>
</dbReference>
<protein>
    <submittedName>
        <fullName evidence="1">DUF2189 domain-containing protein</fullName>
    </submittedName>
</protein>
<accession>A0ACC6T2W9</accession>
<name>A0ACC6T2W9_9HYPH</name>
<gene>
    <name evidence="1" type="ORF">NKI81_19970</name>
</gene>
<keyword evidence="2" id="KW-1185">Reference proteome</keyword>